<dbReference type="PANTHER" id="PTHR36839">
    <property type="entry name" value="METALLO-BETA-LACTAMASE FAMILY PROTEIN (AFU_ORTHOLOGUE AFUA_5G12770)"/>
    <property type="match status" value="1"/>
</dbReference>
<dbReference type="PANTHER" id="PTHR36839:SF1">
    <property type="entry name" value="METALLO-BETA-LACTAMASE FAMILY PROTEIN (AFU_ORTHOLOGUE AFUA_5G12770)"/>
    <property type="match status" value="1"/>
</dbReference>
<sequence>MEGGGAEEALICEICGVQFGPGQNPQVCPICTDERQFLPREGQKWTNLAKLKAHGHFANKWRKHEPGLYSFATEPKVGIGQRAFLIQTSHGNILWDCVSLLDEATVDIINALGGLKAIAISHPHFYATNAVWSATFGNVPVYIHESDKQWVMWEHNNVKYWNGDKLRILEGATLIRLGGHFSGGQILHWTEGASGKGVILTADILQVVMTRTEVSIMRSYPNYIPLSASHARHMACQMEPWEFERVYGSFWDAEIMSDGKSRVEYSLNRYIKWVTNEDLNV</sequence>
<dbReference type="SMART" id="SM00849">
    <property type="entry name" value="Lactamase_B"/>
    <property type="match status" value="1"/>
</dbReference>
<dbReference type="Proteomes" id="UP001497512">
    <property type="component" value="Chromosome 12"/>
</dbReference>
<name>A0ABP0TL16_9BRYO</name>
<dbReference type="SUPFAM" id="SSF56281">
    <property type="entry name" value="Metallo-hydrolase/oxidoreductase"/>
    <property type="match status" value="1"/>
</dbReference>
<dbReference type="Gene3D" id="3.60.15.10">
    <property type="entry name" value="Ribonuclease Z/Hydroxyacylglutathione hydrolase-like"/>
    <property type="match status" value="1"/>
</dbReference>
<feature type="domain" description="Metallo-beta-lactamase" evidence="1">
    <location>
        <begin position="80"/>
        <end position="230"/>
    </location>
</feature>
<evidence type="ECO:0000313" key="3">
    <source>
        <dbReference type="Proteomes" id="UP001497512"/>
    </source>
</evidence>
<gene>
    <name evidence="2" type="ORF">CSSPTR1EN2_LOCUS4693</name>
</gene>
<proteinExistence type="predicted"/>
<dbReference type="InterPro" id="IPR036866">
    <property type="entry name" value="RibonucZ/Hydroxyglut_hydro"/>
</dbReference>
<dbReference type="EMBL" id="OZ019904">
    <property type="protein sequence ID" value="CAK9198951.1"/>
    <property type="molecule type" value="Genomic_DNA"/>
</dbReference>
<protein>
    <recommendedName>
        <fullName evidence="1">Metallo-beta-lactamase domain-containing protein</fullName>
    </recommendedName>
</protein>
<dbReference type="InterPro" id="IPR001279">
    <property type="entry name" value="Metallo-B-lactamas"/>
</dbReference>
<evidence type="ECO:0000259" key="1">
    <source>
        <dbReference type="SMART" id="SM00849"/>
    </source>
</evidence>
<reference evidence="2" key="1">
    <citation type="submission" date="2024-02" db="EMBL/GenBank/DDBJ databases">
        <authorList>
            <consortium name="ELIXIR-Norway"/>
            <consortium name="Elixir Norway"/>
        </authorList>
    </citation>
    <scope>NUCLEOTIDE SEQUENCE</scope>
</reference>
<evidence type="ECO:0000313" key="2">
    <source>
        <dbReference type="EMBL" id="CAK9198951.1"/>
    </source>
</evidence>
<organism evidence="2 3">
    <name type="scientific">Sphagnum troendelagicum</name>
    <dbReference type="NCBI Taxonomy" id="128251"/>
    <lineage>
        <taxon>Eukaryota</taxon>
        <taxon>Viridiplantae</taxon>
        <taxon>Streptophyta</taxon>
        <taxon>Embryophyta</taxon>
        <taxon>Bryophyta</taxon>
        <taxon>Sphagnophytina</taxon>
        <taxon>Sphagnopsida</taxon>
        <taxon>Sphagnales</taxon>
        <taxon>Sphagnaceae</taxon>
        <taxon>Sphagnum</taxon>
    </lineage>
</organism>
<keyword evidence="3" id="KW-1185">Reference proteome</keyword>
<accession>A0ABP0TL16</accession>